<sequence>MLRIFLMKEESRCVALTAKHAFPKQSPLKLQNGVSSITEVRILLPLHPNPTLNPNTPSSSSSSPETQTNHIHPQHNHATTFHPRRLDRHRRQSPPPRHPEASRSLQHQMGAHRLQPAHSKFLIQRYNKIKKEVGVGIDGHSPAMKTPGKGKGNGGGKKSVLGGKRKAGKDDEDGDDDDDEEEKTPTKKAKKEVIKNEDEEPSLSSQSKQSEPRKPHDPKSSLHHARSIPSSSSSSHFSSPLKSLHPPTMVLWDERKDRHFLMCIIQTQSITTPDWKAVAEKLNSVTGEKFSGNALRYFLSLSTIPNSGGFFCLFVDARDRQKFDKMKKSAKEEVEEGVGGGGAGGEDGEKKSVRKKKKSTAVKRKALGKKSGGSAEEVEDGEETPAKKKKIKREVAEEDEDEDGTTRTGLALALALAFSGGRARWKEISLGAYVSVLSGATSKCNEVSTLHTVAEPTWNFTLLNFLSSPSPPLGSLDVCKEGYGTTRKCSGHWSKFFDSVSDALITYKGHQHQRDWESGVQSVPTGDILLALNLLGHYPGTRERHSLKIVKQEQNLKHTHAHTHTHTPSLCKACSDKPHSVARCDYY</sequence>
<proteinExistence type="predicted"/>
<feature type="compositionally biased region" description="Basic residues" evidence="1">
    <location>
        <begin position="352"/>
        <end position="368"/>
    </location>
</feature>
<feature type="region of interest" description="Disordered" evidence="1">
    <location>
        <begin position="134"/>
        <end position="243"/>
    </location>
</feature>
<dbReference type="KEGG" id="pfj:MYCFIDRAFT_176027"/>
<name>M2ZU03_PSEFD</name>
<feature type="compositionally biased region" description="Basic and acidic residues" evidence="1">
    <location>
        <begin position="210"/>
        <end position="220"/>
    </location>
</feature>
<evidence type="ECO:0000313" key="2">
    <source>
        <dbReference type="EMBL" id="EME82484.1"/>
    </source>
</evidence>
<feature type="region of interest" description="Disordered" evidence="1">
    <location>
        <begin position="46"/>
        <end position="112"/>
    </location>
</feature>
<accession>M2ZU03</accession>
<protein>
    <submittedName>
        <fullName evidence="2">Uncharacterized protein</fullName>
    </submittedName>
</protein>
<feature type="compositionally biased region" description="Low complexity" evidence="1">
    <location>
        <begin position="227"/>
        <end position="243"/>
    </location>
</feature>
<dbReference type="Proteomes" id="UP000016932">
    <property type="component" value="Unassembled WGS sequence"/>
</dbReference>
<dbReference type="GeneID" id="19333485"/>
<keyword evidence="3" id="KW-1185">Reference proteome</keyword>
<dbReference type="HOGENOM" id="CLU_464700_0_0_1"/>
<gene>
    <name evidence="2" type="ORF">MYCFIDRAFT_176027</name>
</gene>
<evidence type="ECO:0000313" key="3">
    <source>
        <dbReference type="Proteomes" id="UP000016932"/>
    </source>
</evidence>
<dbReference type="RefSeq" id="XP_007927836.1">
    <property type="nucleotide sequence ID" value="XM_007929645.1"/>
</dbReference>
<feature type="compositionally biased region" description="Low complexity" evidence="1">
    <location>
        <begin position="46"/>
        <end position="69"/>
    </location>
</feature>
<feature type="region of interest" description="Disordered" evidence="1">
    <location>
        <begin position="330"/>
        <end position="406"/>
    </location>
</feature>
<feature type="compositionally biased region" description="Basic residues" evidence="1">
    <location>
        <begin position="82"/>
        <end position="92"/>
    </location>
</feature>
<reference evidence="2 3" key="1">
    <citation type="journal article" date="2012" name="PLoS Pathog.">
        <title>Diverse lifestyles and strategies of plant pathogenesis encoded in the genomes of eighteen Dothideomycetes fungi.</title>
        <authorList>
            <person name="Ohm R.A."/>
            <person name="Feau N."/>
            <person name="Henrissat B."/>
            <person name="Schoch C.L."/>
            <person name="Horwitz B.A."/>
            <person name="Barry K.W."/>
            <person name="Condon B.J."/>
            <person name="Copeland A.C."/>
            <person name="Dhillon B."/>
            <person name="Glaser F."/>
            <person name="Hesse C.N."/>
            <person name="Kosti I."/>
            <person name="LaButti K."/>
            <person name="Lindquist E.A."/>
            <person name="Lucas S."/>
            <person name="Salamov A.A."/>
            <person name="Bradshaw R.E."/>
            <person name="Ciuffetti L."/>
            <person name="Hamelin R.C."/>
            <person name="Kema G.H.J."/>
            <person name="Lawrence C."/>
            <person name="Scott J.A."/>
            <person name="Spatafora J.W."/>
            <person name="Turgeon B.G."/>
            <person name="de Wit P.J.G.M."/>
            <person name="Zhong S."/>
            <person name="Goodwin S.B."/>
            <person name="Grigoriev I.V."/>
        </authorList>
    </citation>
    <scope>NUCLEOTIDE SEQUENCE [LARGE SCALE GENOMIC DNA]</scope>
    <source>
        <strain evidence="2 3">CIRAD86</strain>
    </source>
</reference>
<organism evidence="2 3">
    <name type="scientific">Pseudocercospora fijiensis (strain CIRAD86)</name>
    <name type="common">Black leaf streak disease fungus</name>
    <name type="synonym">Mycosphaerella fijiensis</name>
    <dbReference type="NCBI Taxonomy" id="383855"/>
    <lineage>
        <taxon>Eukaryota</taxon>
        <taxon>Fungi</taxon>
        <taxon>Dikarya</taxon>
        <taxon>Ascomycota</taxon>
        <taxon>Pezizomycotina</taxon>
        <taxon>Dothideomycetes</taxon>
        <taxon>Dothideomycetidae</taxon>
        <taxon>Mycosphaerellales</taxon>
        <taxon>Mycosphaerellaceae</taxon>
        <taxon>Pseudocercospora</taxon>
    </lineage>
</organism>
<evidence type="ECO:0000256" key="1">
    <source>
        <dbReference type="SAM" id="MobiDB-lite"/>
    </source>
</evidence>
<dbReference type="EMBL" id="KB446559">
    <property type="protein sequence ID" value="EME82484.1"/>
    <property type="molecule type" value="Genomic_DNA"/>
</dbReference>
<dbReference type="OrthoDB" id="4525115at2759"/>
<dbReference type="VEuPathDB" id="FungiDB:MYCFIDRAFT_176027"/>
<dbReference type="AlphaFoldDB" id="M2ZU03"/>
<feature type="compositionally biased region" description="Acidic residues" evidence="1">
    <location>
        <begin position="170"/>
        <end position="182"/>
    </location>
</feature>